<reference evidence="1" key="1">
    <citation type="submission" date="2014-11" db="EMBL/GenBank/DDBJ databases">
        <authorList>
            <person name="Amaro Gonzalez C."/>
        </authorList>
    </citation>
    <scope>NUCLEOTIDE SEQUENCE</scope>
</reference>
<proteinExistence type="predicted"/>
<accession>A0A0E9VAT7</accession>
<dbReference type="AlphaFoldDB" id="A0A0E9VAT7"/>
<organism evidence="1">
    <name type="scientific">Anguilla anguilla</name>
    <name type="common">European freshwater eel</name>
    <name type="synonym">Muraena anguilla</name>
    <dbReference type="NCBI Taxonomy" id="7936"/>
    <lineage>
        <taxon>Eukaryota</taxon>
        <taxon>Metazoa</taxon>
        <taxon>Chordata</taxon>
        <taxon>Craniata</taxon>
        <taxon>Vertebrata</taxon>
        <taxon>Euteleostomi</taxon>
        <taxon>Actinopterygii</taxon>
        <taxon>Neopterygii</taxon>
        <taxon>Teleostei</taxon>
        <taxon>Anguilliformes</taxon>
        <taxon>Anguillidae</taxon>
        <taxon>Anguilla</taxon>
    </lineage>
</organism>
<protein>
    <submittedName>
        <fullName evidence="1">Uncharacterized protein</fullName>
    </submittedName>
</protein>
<sequence>MHSAYSFWKTHDRKFILIKETDYCTCR</sequence>
<name>A0A0E9VAT7_ANGAN</name>
<dbReference type="EMBL" id="GBXM01033997">
    <property type="protein sequence ID" value="JAH74580.1"/>
    <property type="molecule type" value="Transcribed_RNA"/>
</dbReference>
<evidence type="ECO:0000313" key="1">
    <source>
        <dbReference type="EMBL" id="JAH74580.1"/>
    </source>
</evidence>
<reference evidence="1" key="2">
    <citation type="journal article" date="2015" name="Fish Shellfish Immunol.">
        <title>Early steps in the European eel (Anguilla anguilla)-Vibrio vulnificus interaction in the gills: Role of the RtxA13 toxin.</title>
        <authorList>
            <person name="Callol A."/>
            <person name="Pajuelo D."/>
            <person name="Ebbesson L."/>
            <person name="Teles M."/>
            <person name="MacKenzie S."/>
            <person name="Amaro C."/>
        </authorList>
    </citation>
    <scope>NUCLEOTIDE SEQUENCE</scope>
</reference>